<dbReference type="FunFam" id="3.40.50.10990:FF:000001">
    <property type="entry name" value="Riboflavin biosynthesis protein RibBA"/>
    <property type="match status" value="1"/>
</dbReference>
<comment type="function">
    <text evidence="16 18">Catalyzes the conversion of GTP to 2,5-diamino-6-ribosylamino-4(3H)-pyrimidinone 5'-phosphate (DARP), formate and pyrophosphate.</text>
</comment>
<keyword evidence="10 18" id="KW-0862">Zinc</keyword>
<evidence type="ECO:0000256" key="6">
    <source>
        <dbReference type="ARBA" id="ARBA00022619"/>
    </source>
</evidence>
<feature type="domain" description="GTP cyclohydrolase II" evidence="19">
    <location>
        <begin position="212"/>
        <end position="381"/>
    </location>
</feature>
<keyword evidence="14 18" id="KW-0456">Lyase</keyword>
<dbReference type="Gene3D" id="3.40.50.10990">
    <property type="entry name" value="GTP cyclohydrolase II"/>
    <property type="match status" value="1"/>
</dbReference>
<dbReference type="InterPro" id="IPR032677">
    <property type="entry name" value="GTP_cyclohydro_II"/>
</dbReference>
<feature type="binding site" evidence="18">
    <location>
        <position position="276"/>
    </location>
    <ligand>
        <name>Zn(2+)</name>
        <dbReference type="ChEBI" id="CHEBI:29105"/>
        <note>catalytic</note>
    </ligand>
</feature>
<evidence type="ECO:0000256" key="16">
    <source>
        <dbReference type="ARBA" id="ARBA00043932"/>
    </source>
</evidence>
<feature type="site" description="Essential for DHBP synthase activity" evidence="18">
    <location>
        <position position="130"/>
    </location>
</feature>
<keyword evidence="6 18" id="KW-0686">Riboflavin biosynthesis</keyword>
<evidence type="ECO:0000256" key="8">
    <source>
        <dbReference type="ARBA" id="ARBA00022741"/>
    </source>
</evidence>
<feature type="binding site" evidence="18">
    <location>
        <position position="278"/>
    </location>
    <ligand>
        <name>Zn(2+)</name>
        <dbReference type="ChEBI" id="CHEBI:29105"/>
        <note>catalytic</note>
    </ligand>
</feature>
<feature type="binding site" evidence="18">
    <location>
        <position position="366"/>
    </location>
    <ligand>
        <name>GTP</name>
        <dbReference type="ChEBI" id="CHEBI:37565"/>
    </ligand>
</feature>
<feature type="binding site" evidence="18">
    <location>
        <begin position="260"/>
        <end position="264"/>
    </location>
    <ligand>
        <name>GTP</name>
        <dbReference type="ChEBI" id="CHEBI:37565"/>
    </ligand>
</feature>
<feature type="binding site" evidence="18">
    <location>
        <position position="265"/>
    </location>
    <ligand>
        <name>Zn(2+)</name>
        <dbReference type="ChEBI" id="CHEBI:29105"/>
        <note>catalytic</note>
    </ligand>
</feature>
<evidence type="ECO:0000256" key="9">
    <source>
        <dbReference type="ARBA" id="ARBA00022801"/>
    </source>
</evidence>
<keyword evidence="11 18" id="KW-0460">Magnesium</keyword>
<feature type="binding site" evidence="18">
    <location>
        <begin position="32"/>
        <end position="33"/>
    </location>
    <ligand>
        <name>D-ribulose 5-phosphate</name>
        <dbReference type="ChEBI" id="CHEBI:58121"/>
    </ligand>
</feature>
<dbReference type="GO" id="GO:0003935">
    <property type="term" value="F:GTP cyclohydrolase II activity"/>
    <property type="evidence" value="ECO:0007669"/>
    <property type="project" value="UniProtKB-UniRule"/>
</dbReference>
<reference evidence="20" key="1">
    <citation type="submission" date="2023-10" db="EMBL/GenBank/DDBJ databases">
        <title>Development of a sustainable strategy for remediation of hydrocarbon-contaminated territories based on the waste exchange concept.</title>
        <authorList>
            <person name="Krivoruchko A."/>
        </authorList>
    </citation>
    <scope>NUCLEOTIDE SEQUENCE</scope>
    <source>
        <strain evidence="20">IEGM 68</strain>
    </source>
</reference>
<evidence type="ECO:0000256" key="18">
    <source>
        <dbReference type="HAMAP-Rule" id="MF_01283"/>
    </source>
</evidence>
<feature type="region of interest" description="GTP cyclohydrolase II" evidence="18">
    <location>
        <begin position="206"/>
        <end position="419"/>
    </location>
</feature>
<dbReference type="AlphaFoldDB" id="A0AAE4UZT5"/>
<feature type="binding site" evidence="18">
    <location>
        <position position="37"/>
    </location>
    <ligand>
        <name>D-ribulose 5-phosphate</name>
        <dbReference type="ChEBI" id="CHEBI:58121"/>
    </ligand>
</feature>
<evidence type="ECO:0000259" key="19">
    <source>
        <dbReference type="Pfam" id="PF00925"/>
    </source>
</evidence>
<keyword evidence="15 18" id="KW-0511">Multifunctional enzyme</keyword>
<dbReference type="NCBIfam" id="TIGR00505">
    <property type="entry name" value="ribA"/>
    <property type="match status" value="1"/>
</dbReference>
<evidence type="ECO:0000256" key="2">
    <source>
        <dbReference type="ARBA" id="ARBA00002284"/>
    </source>
</evidence>
<keyword evidence="7 18" id="KW-0479">Metal-binding</keyword>
<feature type="binding site" evidence="18">
    <location>
        <position position="168"/>
    </location>
    <ligand>
        <name>D-ribulose 5-phosphate</name>
        <dbReference type="ChEBI" id="CHEBI:58121"/>
    </ligand>
</feature>
<evidence type="ECO:0000313" key="21">
    <source>
        <dbReference type="Proteomes" id="UP001185863"/>
    </source>
</evidence>
<evidence type="ECO:0000256" key="11">
    <source>
        <dbReference type="ARBA" id="ARBA00022842"/>
    </source>
</evidence>
<dbReference type="SUPFAM" id="SSF142695">
    <property type="entry name" value="RibA-like"/>
    <property type="match status" value="1"/>
</dbReference>
<dbReference type="GO" id="GO:0008270">
    <property type="term" value="F:zinc ion binding"/>
    <property type="evidence" value="ECO:0007669"/>
    <property type="project" value="UniProtKB-UniRule"/>
</dbReference>
<feature type="binding site" evidence="18">
    <location>
        <begin position="144"/>
        <end position="148"/>
    </location>
    <ligand>
        <name>D-ribulose 5-phosphate</name>
        <dbReference type="ChEBI" id="CHEBI:58121"/>
    </ligand>
</feature>
<keyword evidence="12 18" id="KW-0342">GTP-binding</keyword>
<comment type="cofactor">
    <cofactor evidence="18">
        <name>Zn(2+)</name>
        <dbReference type="ChEBI" id="CHEBI:29105"/>
    </cofactor>
    <text evidence="18">Binds 1 zinc ion per subunit.</text>
</comment>
<dbReference type="NCBIfam" id="NF006803">
    <property type="entry name" value="PRK09311.1"/>
    <property type="match status" value="1"/>
</dbReference>
<organism evidence="20 21">
    <name type="scientific">Rhodococcus oxybenzonivorans</name>
    <dbReference type="NCBI Taxonomy" id="1990687"/>
    <lineage>
        <taxon>Bacteria</taxon>
        <taxon>Bacillati</taxon>
        <taxon>Actinomycetota</taxon>
        <taxon>Actinomycetes</taxon>
        <taxon>Mycobacteriales</taxon>
        <taxon>Nocardiaceae</taxon>
        <taxon>Rhodococcus</taxon>
    </lineage>
</organism>
<comment type="catalytic activity">
    <reaction evidence="17 18">
        <text>GTP + 4 H2O = 2,5-diamino-6-hydroxy-4-(5-phosphoribosylamino)-pyrimidine + formate + 2 phosphate + 3 H(+)</text>
        <dbReference type="Rhea" id="RHEA:23704"/>
        <dbReference type="ChEBI" id="CHEBI:15377"/>
        <dbReference type="ChEBI" id="CHEBI:15378"/>
        <dbReference type="ChEBI" id="CHEBI:15740"/>
        <dbReference type="ChEBI" id="CHEBI:37565"/>
        <dbReference type="ChEBI" id="CHEBI:43474"/>
        <dbReference type="ChEBI" id="CHEBI:58614"/>
        <dbReference type="EC" id="3.5.4.25"/>
    </reaction>
</comment>
<feature type="binding site" evidence="18">
    <location>
        <position position="281"/>
    </location>
    <ligand>
        <name>GTP</name>
        <dbReference type="ChEBI" id="CHEBI:37565"/>
    </ligand>
</feature>
<dbReference type="GO" id="GO:0008686">
    <property type="term" value="F:3,4-dihydroxy-2-butanone-4-phosphate synthase activity"/>
    <property type="evidence" value="ECO:0007669"/>
    <property type="project" value="UniProtKB-UniRule"/>
</dbReference>
<evidence type="ECO:0000256" key="5">
    <source>
        <dbReference type="ARBA" id="ARBA00005520"/>
    </source>
</evidence>
<dbReference type="GO" id="GO:0000287">
    <property type="term" value="F:magnesium ion binding"/>
    <property type="evidence" value="ECO:0007669"/>
    <property type="project" value="UniProtKB-UniRule"/>
</dbReference>
<feature type="binding site" evidence="18">
    <location>
        <position position="33"/>
    </location>
    <ligand>
        <name>Mg(2+)</name>
        <dbReference type="ChEBI" id="CHEBI:18420"/>
        <label>1</label>
    </ligand>
</feature>
<evidence type="ECO:0000313" key="20">
    <source>
        <dbReference type="EMBL" id="MDV7265203.1"/>
    </source>
</evidence>
<dbReference type="InterPro" id="IPR000422">
    <property type="entry name" value="DHBP_synthase_RibB"/>
</dbReference>
<dbReference type="NCBIfam" id="TIGR00506">
    <property type="entry name" value="ribB"/>
    <property type="match status" value="1"/>
</dbReference>
<proteinExistence type="inferred from homology"/>
<evidence type="ECO:0000256" key="4">
    <source>
        <dbReference type="ARBA" id="ARBA00004904"/>
    </source>
</evidence>
<dbReference type="EC" id="4.1.99.12" evidence="18"/>
<comment type="catalytic activity">
    <reaction evidence="1 18">
        <text>D-ribulose 5-phosphate = (2S)-2-hydroxy-3-oxobutyl phosphate + formate + H(+)</text>
        <dbReference type="Rhea" id="RHEA:18457"/>
        <dbReference type="ChEBI" id="CHEBI:15378"/>
        <dbReference type="ChEBI" id="CHEBI:15740"/>
        <dbReference type="ChEBI" id="CHEBI:58121"/>
        <dbReference type="ChEBI" id="CHEBI:58830"/>
        <dbReference type="EC" id="4.1.99.12"/>
    </reaction>
</comment>
<dbReference type="Proteomes" id="UP001185863">
    <property type="component" value="Unassembled WGS sequence"/>
</dbReference>
<dbReference type="Pfam" id="PF00925">
    <property type="entry name" value="GTP_cyclohydro2"/>
    <property type="match status" value="1"/>
</dbReference>
<dbReference type="PIRSF" id="PIRSF001259">
    <property type="entry name" value="RibA"/>
    <property type="match status" value="1"/>
</dbReference>
<dbReference type="EMBL" id="JAWLUP010000021">
    <property type="protein sequence ID" value="MDV7265203.1"/>
    <property type="molecule type" value="Genomic_DNA"/>
</dbReference>
<evidence type="ECO:0000256" key="14">
    <source>
        <dbReference type="ARBA" id="ARBA00023239"/>
    </source>
</evidence>
<evidence type="ECO:0000256" key="3">
    <source>
        <dbReference type="ARBA" id="ARBA00004853"/>
    </source>
</evidence>
<evidence type="ECO:0000256" key="7">
    <source>
        <dbReference type="ARBA" id="ARBA00022723"/>
    </source>
</evidence>
<dbReference type="InterPro" id="IPR000926">
    <property type="entry name" value="RibA"/>
</dbReference>
<evidence type="ECO:0000256" key="13">
    <source>
        <dbReference type="ARBA" id="ARBA00023211"/>
    </source>
</evidence>
<comment type="pathway">
    <text evidence="4 18">Cofactor biosynthesis; riboflavin biosynthesis; 2-hydroxy-3-oxobutyl phosphate from D-ribulose 5-phosphate: step 1/1.</text>
</comment>
<name>A0AAE4UZT5_9NOCA</name>
<feature type="active site" description="Nucleophile; for GTP cyclohydrolase activity" evidence="18">
    <location>
        <position position="340"/>
    </location>
</feature>
<dbReference type="PANTHER" id="PTHR21327:SF18">
    <property type="entry name" value="3,4-DIHYDROXY-2-BUTANONE 4-PHOSPHATE SYNTHASE"/>
    <property type="match status" value="1"/>
</dbReference>
<dbReference type="HAMAP" id="MF_00179">
    <property type="entry name" value="RibA"/>
    <property type="match status" value="1"/>
</dbReference>
<keyword evidence="13 18" id="KW-0464">Manganese</keyword>
<feature type="binding site" evidence="18">
    <location>
        <position position="326"/>
    </location>
    <ligand>
        <name>GTP</name>
        <dbReference type="ChEBI" id="CHEBI:37565"/>
    </ligand>
</feature>
<evidence type="ECO:0000256" key="15">
    <source>
        <dbReference type="ARBA" id="ARBA00023268"/>
    </source>
</evidence>
<dbReference type="HAMAP" id="MF_01283">
    <property type="entry name" value="RibBA"/>
    <property type="match status" value="1"/>
</dbReference>
<dbReference type="PANTHER" id="PTHR21327">
    <property type="entry name" value="GTP CYCLOHYDROLASE II-RELATED"/>
    <property type="match status" value="1"/>
</dbReference>
<feature type="binding site" evidence="18">
    <location>
        <position position="147"/>
    </location>
    <ligand>
        <name>Mg(2+)</name>
        <dbReference type="ChEBI" id="CHEBI:18420"/>
        <label>2</label>
    </ligand>
</feature>
<dbReference type="GO" id="GO:0009231">
    <property type="term" value="P:riboflavin biosynthetic process"/>
    <property type="evidence" value="ECO:0007669"/>
    <property type="project" value="UniProtKB-UniRule"/>
</dbReference>
<comment type="caution">
    <text evidence="20">The sequence shown here is derived from an EMBL/GenBank/DDBJ whole genome shotgun (WGS) entry which is preliminary data.</text>
</comment>
<feature type="active site" description="Proton acceptor; for GTP cyclohydrolase activity" evidence="18">
    <location>
        <position position="338"/>
    </location>
</feature>
<dbReference type="EC" id="3.5.4.25" evidence="18"/>
<evidence type="ECO:0000256" key="1">
    <source>
        <dbReference type="ARBA" id="ARBA00000141"/>
    </source>
</evidence>
<dbReference type="InterPro" id="IPR016299">
    <property type="entry name" value="Riboflavin_synth_RibBA"/>
</dbReference>
<dbReference type="GO" id="GO:0030145">
    <property type="term" value="F:manganese ion binding"/>
    <property type="evidence" value="ECO:0007669"/>
    <property type="project" value="UniProtKB-UniRule"/>
</dbReference>
<protein>
    <recommendedName>
        <fullName evidence="18">Riboflavin biosynthesis protein RibBA</fullName>
    </recommendedName>
    <domain>
        <recommendedName>
            <fullName evidence="18">3,4-dihydroxy-2-butanone 4-phosphate synthase</fullName>
            <shortName evidence="18">DHBP synthase</shortName>
            <ecNumber evidence="18">4.1.99.12</ecNumber>
        </recommendedName>
    </domain>
    <domain>
        <recommendedName>
            <fullName evidence="18">GTP cyclohydrolase-2</fullName>
            <ecNumber evidence="18">3.5.4.25</ecNumber>
        </recommendedName>
        <alternativeName>
            <fullName evidence="18">GTP cyclohydrolase II</fullName>
        </alternativeName>
    </domain>
</protein>
<feature type="site" description="Essential for DHBP synthase activity" evidence="18">
    <location>
        <position position="168"/>
    </location>
</feature>
<comment type="similarity">
    <text evidence="18">In the C-terminal section; belongs to the GTP cyclohydrolase II family.</text>
</comment>
<keyword evidence="8 18" id="KW-0547">Nucleotide-binding</keyword>
<evidence type="ECO:0000256" key="10">
    <source>
        <dbReference type="ARBA" id="ARBA00022833"/>
    </source>
</evidence>
<dbReference type="Gene3D" id="3.90.870.10">
    <property type="entry name" value="DHBP synthase"/>
    <property type="match status" value="1"/>
</dbReference>
<comment type="pathway">
    <text evidence="3 18">Cofactor biosynthesis; riboflavin biosynthesis; 5-amino-6-(D-ribitylamino)uracil from GTP: step 1/4.</text>
</comment>
<dbReference type="InterPro" id="IPR036144">
    <property type="entry name" value="RibA-like_sf"/>
</dbReference>
<comment type="function">
    <text evidence="2 18">Catalyzes the conversion of D-ribulose 5-phosphate to formate and 3,4-dihydroxy-2-butanone 4-phosphate.</text>
</comment>
<accession>A0AAE4UZT5</accession>
<sequence length="419" mass="44284">MIPSRSGDHAVDRAVTALRAGGMVVVVDSEDRENEGDLVAGADTVSADQMAFMVRHTTGIICVPMTTERADQLGLAPMVPMNTDPHQTAFTVTVDHTGAGTGVSAGDRAMTVRALACSTSVPGAFRRPGHVFPLRSRPGGVRERPGHTEATIDLLTLADRAPVGVIGEIVAEDGSMRRGSDLRKFANNHGLPLVTIADLAEFLRPKATPVERLSTSRMPTAFGEFQAIAYRASDDGVEHLALVMGDVAAAADSEPGALVRLHSECLTGDILASTRCDCGSQLEQALVAVSQEHCGAVIYLRGHEGRGIGLAHKINAYALQDSGLDTVDANLAQGLSADARSYAVGAHILEDLGIGRVRVLTNNPAKCAALTSYGLEVVDRVGLSSNATTDNVRYLRTKRDRMGHLLDIPDVIDSERSVL</sequence>
<dbReference type="SUPFAM" id="SSF55821">
    <property type="entry name" value="YrdC/RibB"/>
    <property type="match status" value="1"/>
</dbReference>
<feature type="binding site" evidence="18">
    <location>
        <position position="33"/>
    </location>
    <ligand>
        <name>Mg(2+)</name>
        <dbReference type="ChEBI" id="CHEBI:18420"/>
        <label>2</label>
    </ligand>
</feature>
<dbReference type="GO" id="GO:0005525">
    <property type="term" value="F:GTP binding"/>
    <property type="evidence" value="ECO:0007669"/>
    <property type="project" value="UniProtKB-KW"/>
</dbReference>
<dbReference type="InterPro" id="IPR017945">
    <property type="entry name" value="DHBP_synth_RibB-like_a/b_dom"/>
</dbReference>
<feature type="binding site" evidence="18">
    <location>
        <position position="361"/>
    </location>
    <ligand>
        <name>GTP</name>
        <dbReference type="ChEBI" id="CHEBI:37565"/>
    </ligand>
</feature>
<feature type="binding site" evidence="18">
    <location>
        <begin position="304"/>
        <end position="306"/>
    </location>
    <ligand>
        <name>GTP</name>
        <dbReference type="ChEBI" id="CHEBI:37565"/>
    </ligand>
</feature>
<comment type="cofactor">
    <cofactor evidence="18">
        <name>Mg(2+)</name>
        <dbReference type="ChEBI" id="CHEBI:18420"/>
    </cofactor>
    <cofactor evidence="18">
        <name>Mn(2+)</name>
        <dbReference type="ChEBI" id="CHEBI:29035"/>
    </cofactor>
    <text evidence="18">Binds 2 divalent metal cations per subunit. Magnesium or manganese.</text>
</comment>
<evidence type="ECO:0000256" key="12">
    <source>
        <dbReference type="ARBA" id="ARBA00023134"/>
    </source>
</evidence>
<dbReference type="NCBIfam" id="NF001591">
    <property type="entry name" value="PRK00393.1"/>
    <property type="match status" value="1"/>
</dbReference>
<comment type="similarity">
    <text evidence="5 18">In the N-terminal section; belongs to the DHBP synthase family.</text>
</comment>
<feature type="region of interest" description="DHBP synthase" evidence="18">
    <location>
        <begin position="1"/>
        <end position="205"/>
    </location>
</feature>
<keyword evidence="9 18" id="KW-0378">Hydrolase</keyword>
<gene>
    <name evidence="18" type="primary">ribBA</name>
    <name evidence="20" type="ORF">R4315_11685</name>
</gene>
<dbReference type="Pfam" id="PF00926">
    <property type="entry name" value="DHBP_synthase"/>
    <property type="match status" value="1"/>
</dbReference>
<evidence type="ECO:0000256" key="17">
    <source>
        <dbReference type="ARBA" id="ARBA00049295"/>
    </source>
</evidence>
<dbReference type="CDD" id="cd00641">
    <property type="entry name" value="GTP_cyclohydro2"/>
    <property type="match status" value="1"/>
</dbReference>
<dbReference type="GO" id="GO:0005829">
    <property type="term" value="C:cytosol"/>
    <property type="evidence" value="ECO:0007669"/>
    <property type="project" value="TreeGrafter"/>
</dbReference>